<dbReference type="Pfam" id="PF04749">
    <property type="entry name" value="PLAC8"/>
    <property type="match status" value="1"/>
</dbReference>
<name>A0ABD1W8K0_9LAMI</name>
<keyword evidence="1" id="KW-0812">Transmembrane</keyword>
<dbReference type="InterPro" id="IPR006461">
    <property type="entry name" value="PLAC_motif_containing"/>
</dbReference>
<organism evidence="2 3">
    <name type="scientific">Forsythia ovata</name>
    <dbReference type="NCBI Taxonomy" id="205694"/>
    <lineage>
        <taxon>Eukaryota</taxon>
        <taxon>Viridiplantae</taxon>
        <taxon>Streptophyta</taxon>
        <taxon>Embryophyta</taxon>
        <taxon>Tracheophyta</taxon>
        <taxon>Spermatophyta</taxon>
        <taxon>Magnoliopsida</taxon>
        <taxon>eudicotyledons</taxon>
        <taxon>Gunneridae</taxon>
        <taxon>Pentapetalae</taxon>
        <taxon>asterids</taxon>
        <taxon>lamiids</taxon>
        <taxon>Lamiales</taxon>
        <taxon>Oleaceae</taxon>
        <taxon>Forsythieae</taxon>
        <taxon>Forsythia</taxon>
    </lineage>
</organism>
<gene>
    <name evidence="2" type="ORF">Fot_15232</name>
</gene>
<sequence>MAEIKYSNPTDDYCYGFLVVSSSIQHKIRIQNPKYSACVASGALYTLIACITGCAWIYSCSYRTKMRKQFMLPGNPCADCLVHFCCETCALCQEYRELKKRGFDMSIGWHENVKKQNNGITMAPNVQGGMSR</sequence>
<comment type="caution">
    <text evidence="2">The sequence shown here is derived from an EMBL/GenBank/DDBJ whole genome shotgun (WGS) entry which is preliminary data.</text>
</comment>
<reference evidence="3" key="1">
    <citation type="submission" date="2024-07" db="EMBL/GenBank/DDBJ databases">
        <title>Two chromosome-level genome assemblies of Korean endemic species Abeliophyllum distichum and Forsythia ovata (Oleaceae).</title>
        <authorList>
            <person name="Jang H."/>
        </authorList>
    </citation>
    <scope>NUCLEOTIDE SEQUENCE [LARGE SCALE GENOMIC DNA]</scope>
</reference>
<feature type="transmembrane region" description="Helical" evidence="1">
    <location>
        <begin position="35"/>
        <end position="58"/>
    </location>
</feature>
<accession>A0ABD1W8K0</accession>
<keyword evidence="3" id="KW-1185">Reference proteome</keyword>
<evidence type="ECO:0000256" key="1">
    <source>
        <dbReference type="SAM" id="Phobius"/>
    </source>
</evidence>
<evidence type="ECO:0000313" key="2">
    <source>
        <dbReference type="EMBL" id="KAL2545999.1"/>
    </source>
</evidence>
<keyword evidence="1" id="KW-0472">Membrane</keyword>
<dbReference type="NCBIfam" id="TIGR01571">
    <property type="entry name" value="A_thal_Cys_rich"/>
    <property type="match status" value="1"/>
</dbReference>
<keyword evidence="1" id="KW-1133">Transmembrane helix</keyword>
<dbReference type="Proteomes" id="UP001604277">
    <property type="component" value="Unassembled WGS sequence"/>
</dbReference>
<proteinExistence type="predicted"/>
<dbReference type="AlphaFoldDB" id="A0ABD1W8K0"/>
<dbReference type="EMBL" id="JBFOLJ010000004">
    <property type="protein sequence ID" value="KAL2545999.1"/>
    <property type="molecule type" value="Genomic_DNA"/>
</dbReference>
<dbReference type="PANTHER" id="PTHR15907">
    <property type="entry name" value="DUF614 FAMILY PROTEIN-RELATED"/>
    <property type="match status" value="1"/>
</dbReference>
<protein>
    <submittedName>
        <fullName evidence="2">Protein PLANT CADMIUM RESISTANCE 3</fullName>
    </submittedName>
</protein>
<evidence type="ECO:0000313" key="3">
    <source>
        <dbReference type="Proteomes" id="UP001604277"/>
    </source>
</evidence>